<comment type="caution">
    <text evidence="1">The sequence shown here is derived from an EMBL/GenBank/DDBJ whole genome shotgun (WGS) entry which is preliminary data.</text>
</comment>
<reference evidence="1 2" key="1">
    <citation type="submission" date="2019-03" db="EMBL/GenBank/DDBJ databases">
        <title>Metabolic potential of uncultured bacteria and archaea associated with petroleum seepage in deep-sea sediments.</title>
        <authorList>
            <person name="Dong X."/>
            <person name="Hubert C."/>
        </authorList>
    </citation>
    <scope>NUCLEOTIDE SEQUENCE [LARGE SCALE GENOMIC DNA]</scope>
    <source>
        <strain evidence="1">E29_bin52</strain>
    </source>
</reference>
<organism evidence="1 2">
    <name type="scientific">Aerophobetes bacterium</name>
    <dbReference type="NCBI Taxonomy" id="2030807"/>
    <lineage>
        <taxon>Bacteria</taxon>
        <taxon>Candidatus Aerophobota</taxon>
    </lineage>
</organism>
<dbReference type="InterPro" id="IPR011004">
    <property type="entry name" value="Trimer_LpxA-like_sf"/>
</dbReference>
<dbReference type="InterPro" id="IPR001451">
    <property type="entry name" value="Hexapep"/>
</dbReference>
<dbReference type="InterPro" id="IPR047324">
    <property type="entry name" value="LbH_gamma_CA-like"/>
</dbReference>
<proteinExistence type="predicted"/>
<name>A0A523W821_UNCAE</name>
<protein>
    <submittedName>
        <fullName evidence="1">Gamma carbonic anhydrase family protein</fullName>
    </submittedName>
</protein>
<accession>A0A523W821</accession>
<gene>
    <name evidence="1" type="ORF">E3J48_02870</name>
</gene>
<dbReference type="AlphaFoldDB" id="A0A523W821"/>
<dbReference type="PANTHER" id="PTHR13061">
    <property type="entry name" value="DYNACTIN SUBUNIT P25"/>
    <property type="match status" value="1"/>
</dbReference>
<dbReference type="Gene3D" id="2.160.10.10">
    <property type="entry name" value="Hexapeptide repeat proteins"/>
    <property type="match status" value="1"/>
</dbReference>
<dbReference type="InterPro" id="IPR050484">
    <property type="entry name" value="Transf_Hexapept/Carb_Anhydrase"/>
</dbReference>
<evidence type="ECO:0000313" key="2">
    <source>
        <dbReference type="Proteomes" id="UP000319130"/>
    </source>
</evidence>
<sequence>MTIEQTTMRLDKSVFVHEMALISGEVRIGRNSSIWPGAVIRGDLGPITIGEYTNIQDNAVMHLDPHSFLKIGNYVTVGHSSVLHGCEIADRVIIGMNATVLEGAKVARNCIIAANALVRENVVIPENSLVAGVPGDIKHRKVDRELIMRWALVYYELSRRYLKGEKTFPQDQADRAIETYKERGLL</sequence>
<evidence type="ECO:0000313" key="1">
    <source>
        <dbReference type="EMBL" id="TET63176.1"/>
    </source>
</evidence>
<dbReference type="CDD" id="cd04645">
    <property type="entry name" value="LbH_gamma_CA_like"/>
    <property type="match status" value="1"/>
</dbReference>
<dbReference type="PANTHER" id="PTHR13061:SF29">
    <property type="entry name" value="GAMMA CARBONIC ANHYDRASE-LIKE 1, MITOCHONDRIAL-RELATED"/>
    <property type="match status" value="1"/>
</dbReference>
<dbReference type="Pfam" id="PF00132">
    <property type="entry name" value="Hexapep"/>
    <property type="match status" value="1"/>
</dbReference>
<dbReference type="EMBL" id="SOIZ01000120">
    <property type="protein sequence ID" value="TET63176.1"/>
    <property type="molecule type" value="Genomic_DNA"/>
</dbReference>
<dbReference type="Proteomes" id="UP000319130">
    <property type="component" value="Unassembled WGS sequence"/>
</dbReference>
<dbReference type="SUPFAM" id="SSF51161">
    <property type="entry name" value="Trimeric LpxA-like enzymes"/>
    <property type="match status" value="1"/>
</dbReference>